<gene>
    <name evidence="1" type="ORF">ACOLOM_LOCUS2429</name>
</gene>
<reference evidence="1" key="1">
    <citation type="submission" date="2021-06" db="EMBL/GenBank/DDBJ databases">
        <authorList>
            <person name="Kallberg Y."/>
            <person name="Tangrot J."/>
            <person name="Rosling A."/>
        </authorList>
    </citation>
    <scope>NUCLEOTIDE SEQUENCE</scope>
    <source>
        <strain evidence="1">CL356</strain>
    </source>
</reference>
<name>A0ACA9KT40_9GLOM</name>
<dbReference type="Proteomes" id="UP000789525">
    <property type="component" value="Unassembled WGS sequence"/>
</dbReference>
<comment type="caution">
    <text evidence="1">The sequence shown here is derived from an EMBL/GenBank/DDBJ whole genome shotgun (WGS) entry which is preliminary data.</text>
</comment>
<accession>A0ACA9KT40</accession>
<dbReference type="EMBL" id="CAJVPT010003135">
    <property type="protein sequence ID" value="CAG8492239.1"/>
    <property type="molecule type" value="Genomic_DNA"/>
</dbReference>
<evidence type="ECO:0000313" key="1">
    <source>
        <dbReference type="EMBL" id="CAG8492239.1"/>
    </source>
</evidence>
<feature type="non-terminal residue" evidence="1">
    <location>
        <position position="115"/>
    </location>
</feature>
<sequence>MRVRGTDELVGGFNPKSWIPGGNSYEYSEDSFLFAFRGPNISRGEMDAKNVILSRVEHPTHALYQSANNGLTFGGGDLEMYGEYFNEESKIYSNKYEYEKCIRKVGGKFTIDEYE</sequence>
<protein>
    <submittedName>
        <fullName evidence="1">284_t:CDS:1</fullName>
    </submittedName>
</protein>
<organism evidence="1 2">
    <name type="scientific">Acaulospora colombiana</name>
    <dbReference type="NCBI Taxonomy" id="27376"/>
    <lineage>
        <taxon>Eukaryota</taxon>
        <taxon>Fungi</taxon>
        <taxon>Fungi incertae sedis</taxon>
        <taxon>Mucoromycota</taxon>
        <taxon>Glomeromycotina</taxon>
        <taxon>Glomeromycetes</taxon>
        <taxon>Diversisporales</taxon>
        <taxon>Acaulosporaceae</taxon>
        <taxon>Acaulospora</taxon>
    </lineage>
</organism>
<keyword evidence="2" id="KW-1185">Reference proteome</keyword>
<evidence type="ECO:0000313" key="2">
    <source>
        <dbReference type="Proteomes" id="UP000789525"/>
    </source>
</evidence>
<proteinExistence type="predicted"/>